<evidence type="ECO:0000313" key="1">
    <source>
        <dbReference type="EMBL" id="RML61438.1"/>
    </source>
</evidence>
<dbReference type="AlphaFoldDB" id="A0A3M2XEX6"/>
<name>A0A3M2XEX6_PSEYM</name>
<gene>
    <name evidence="1" type="ORF">APX70_01308</name>
</gene>
<dbReference type="InterPro" id="IPR009335">
    <property type="entry name" value="T3SS_HrpE/ATPase_suE"/>
</dbReference>
<comment type="caution">
    <text evidence="1">The sequence shown here is derived from an EMBL/GenBank/DDBJ whole genome shotgun (WGS) entry which is preliminary data.</text>
</comment>
<reference evidence="1 2" key="1">
    <citation type="submission" date="2018-08" db="EMBL/GenBank/DDBJ databases">
        <title>Recombination of ecologically and evolutionarily significant loci maintains genetic cohesion in the Pseudomonas syringae species complex.</title>
        <authorList>
            <person name="Dillon M."/>
            <person name="Thakur S."/>
            <person name="Almeida R.N.D."/>
            <person name="Weir B.S."/>
            <person name="Guttman D.S."/>
        </authorList>
    </citation>
    <scope>NUCLEOTIDE SEQUENCE [LARGE SCALE GENOMIC DNA]</scope>
    <source>
        <strain evidence="1 2">88_10</strain>
    </source>
</reference>
<proteinExistence type="predicted"/>
<dbReference type="Pfam" id="PF06188">
    <property type="entry name" value="HrpE"/>
    <property type="match status" value="1"/>
</dbReference>
<evidence type="ECO:0000313" key="2">
    <source>
        <dbReference type="Proteomes" id="UP000282378"/>
    </source>
</evidence>
<organism evidence="1 2">
    <name type="scientific">Pseudomonas syringae pv. maculicola</name>
    <dbReference type="NCBI Taxonomy" id="59511"/>
    <lineage>
        <taxon>Bacteria</taxon>
        <taxon>Pseudomonadati</taxon>
        <taxon>Pseudomonadota</taxon>
        <taxon>Gammaproteobacteria</taxon>
        <taxon>Pseudomonadales</taxon>
        <taxon>Pseudomonadaceae</taxon>
        <taxon>Pseudomonas</taxon>
    </lineage>
</organism>
<feature type="non-terminal residue" evidence="1">
    <location>
        <position position="51"/>
    </location>
</feature>
<dbReference type="EMBL" id="RBNL01002965">
    <property type="protein sequence ID" value="RML61438.1"/>
    <property type="molecule type" value="Genomic_DNA"/>
</dbReference>
<accession>A0A3M2XEX6</accession>
<dbReference type="Proteomes" id="UP000282378">
    <property type="component" value="Unassembled WGS sequence"/>
</dbReference>
<protein>
    <submittedName>
        <fullName evidence="1">Type III secretion protein HrpE</fullName>
    </submittedName>
</protein>
<sequence length="51" mass="5687">MLAKRSIALTAATLLREPILRREDIADSLLARDILADARQQATQILALEQE</sequence>